<proteinExistence type="predicted"/>
<reference evidence="4 5" key="1">
    <citation type="submission" date="2021-01" db="EMBL/GenBank/DDBJ databases">
        <title>Genomic Encyclopedia of Type Strains, Phase IV (KMG-IV): sequencing the most valuable type-strain genomes for metagenomic binning, comparative biology and taxonomic classification.</title>
        <authorList>
            <person name="Goeker M."/>
        </authorList>
    </citation>
    <scope>NUCLEOTIDE SEQUENCE [LARGE SCALE GENOMIC DNA]</scope>
    <source>
        <strain evidence="4 5">DSM 105453</strain>
    </source>
</reference>
<dbReference type="Pfam" id="PF13464">
    <property type="entry name" value="RodZ_C"/>
    <property type="match status" value="1"/>
</dbReference>
<gene>
    <name evidence="4" type="ORF">JOC94_003682</name>
</gene>
<dbReference type="InterPro" id="IPR050400">
    <property type="entry name" value="Bact_Cytoskel_RodZ"/>
</dbReference>
<dbReference type="SUPFAM" id="SSF47413">
    <property type="entry name" value="lambda repressor-like DNA-binding domains"/>
    <property type="match status" value="1"/>
</dbReference>
<protein>
    <submittedName>
        <fullName evidence="4">Cytoskeletal protein RodZ</fullName>
    </submittedName>
</protein>
<name>A0ABS2RAH8_9BACI</name>
<dbReference type="PANTHER" id="PTHR34475">
    <property type="match status" value="1"/>
</dbReference>
<dbReference type="CDD" id="cd00093">
    <property type="entry name" value="HTH_XRE"/>
    <property type="match status" value="1"/>
</dbReference>
<organism evidence="4 5">
    <name type="scientific">Siminovitchia thermophila</name>
    <dbReference type="NCBI Taxonomy" id="1245522"/>
    <lineage>
        <taxon>Bacteria</taxon>
        <taxon>Bacillati</taxon>
        <taxon>Bacillota</taxon>
        <taxon>Bacilli</taxon>
        <taxon>Bacillales</taxon>
        <taxon>Bacillaceae</taxon>
        <taxon>Siminovitchia</taxon>
    </lineage>
</organism>
<dbReference type="EMBL" id="JAFBFH010000030">
    <property type="protein sequence ID" value="MBM7716661.1"/>
    <property type="molecule type" value="Genomic_DNA"/>
</dbReference>
<sequence length="304" mass="34261">MAREEKGISLEQLQSMTKIQKKYLIGIEEGNYDIMPGKFYARAFIKQYAEAVGLSPEELFEEYRSEIPAAYEEDLTEQLSRVQSRSSMPASANKLLKYLPKIIATVVVVATLFLIWNFFTKSINTADQPEGNKEDQAVDIEESDDITPPEQPANKEDKEKGSGKDNKEDGQNKEDKEDKKDKKDKEDKDNNSSETQSITAEGVSGSVTTYKLSKAEKFELKVSATTTGETWVSIRDGSNQTLFQGMLKNGESQSFDLTEQTQAYIVAGRALDTEIYVNGEKLEYENSPEQHVKQDIQIQFEKGE</sequence>
<evidence type="ECO:0000259" key="3">
    <source>
        <dbReference type="Pfam" id="PF13464"/>
    </source>
</evidence>
<feature type="compositionally biased region" description="Basic and acidic residues" evidence="1">
    <location>
        <begin position="153"/>
        <end position="191"/>
    </location>
</feature>
<accession>A0ABS2RAH8</accession>
<evidence type="ECO:0000313" key="5">
    <source>
        <dbReference type="Proteomes" id="UP000823485"/>
    </source>
</evidence>
<keyword evidence="2" id="KW-0472">Membrane</keyword>
<comment type="caution">
    <text evidence="4">The sequence shown here is derived from an EMBL/GenBank/DDBJ whole genome shotgun (WGS) entry which is preliminary data.</text>
</comment>
<dbReference type="InterPro" id="IPR010982">
    <property type="entry name" value="Lambda_DNA-bd_dom_sf"/>
</dbReference>
<feature type="transmembrane region" description="Helical" evidence="2">
    <location>
        <begin position="98"/>
        <end position="119"/>
    </location>
</feature>
<dbReference type="Proteomes" id="UP000823485">
    <property type="component" value="Unassembled WGS sequence"/>
</dbReference>
<feature type="compositionally biased region" description="Acidic residues" evidence="1">
    <location>
        <begin position="137"/>
        <end position="147"/>
    </location>
</feature>
<dbReference type="Gene3D" id="1.10.260.40">
    <property type="entry name" value="lambda repressor-like DNA-binding domains"/>
    <property type="match status" value="1"/>
</dbReference>
<dbReference type="Pfam" id="PF13413">
    <property type="entry name" value="HTH_25"/>
    <property type="match status" value="1"/>
</dbReference>
<evidence type="ECO:0000313" key="4">
    <source>
        <dbReference type="EMBL" id="MBM7716661.1"/>
    </source>
</evidence>
<dbReference type="PANTHER" id="PTHR34475:SF1">
    <property type="entry name" value="CYTOSKELETON PROTEIN RODZ"/>
    <property type="match status" value="1"/>
</dbReference>
<keyword evidence="2" id="KW-0812">Transmembrane</keyword>
<feature type="region of interest" description="Disordered" evidence="1">
    <location>
        <begin position="125"/>
        <end position="200"/>
    </location>
</feature>
<feature type="domain" description="Cytoskeleton protein RodZ-like C-terminal" evidence="3">
    <location>
        <begin position="225"/>
        <end position="293"/>
    </location>
</feature>
<dbReference type="InterPro" id="IPR001387">
    <property type="entry name" value="Cro/C1-type_HTH"/>
</dbReference>
<evidence type="ECO:0000256" key="1">
    <source>
        <dbReference type="SAM" id="MobiDB-lite"/>
    </source>
</evidence>
<keyword evidence="5" id="KW-1185">Reference proteome</keyword>
<dbReference type="InterPro" id="IPR025194">
    <property type="entry name" value="RodZ-like_C"/>
</dbReference>
<keyword evidence="2" id="KW-1133">Transmembrane helix</keyword>
<evidence type="ECO:0000256" key="2">
    <source>
        <dbReference type="SAM" id="Phobius"/>
    </source>
</evidence>